<feature type="region of interest" description="Disordered" evidence="1">
    <location>
        <begin position="173"/>
        <end position="257"/>
    </location>
</feature>
<organism evidence="2 3">
    <name type="scientific">Colletotrichum gloeosporioides (strain Cg-14)</name>
    <name type="common">Anthracnose fungus</name>
    <name type="synonym">Glomerella cingulata</name>
    <dbReference type="NCBI Taxonomy" id="1237896"/>
    <lineage>
        <taxon>Eukaryota</taxon>
        <taxon>Fungi</taxon>
        <taxon>Dikarya</taxon>
        <taxon>Ascomycota</taxon>
        <taxon>Pezizomycotina</taxon>
        <taxon>Sordariomycetes</taxon>
        <taxon>Hypocreomycetidae</taxon>
        <taxon>Glomerellales</taxon>
        <taxon>Glomerellaceae</taxon>
        <taxon>Colletotrichum</taxon>
        <taxon>Colletotrichum gloeosporioides species complex</taxon>
    </lineage>
</organism>
<dbReference type="SUPFAM" id="SSF54001">
    <property type="entry name" value="Cysteine proteinases"/>
    <property type="match status" value="1"/>
</dbReference>
<feature type="compositionally biased region" description="Basic and acidic residues" evidence="1">
    <location>
        <begin position="226"/>
        <end position="238"/>
    </location>
</feature>
<comment type="caution">
    <text evidence="2">The sequence shown here is derived from an EMBL/GenBank/DDBJ whole genome shotgun (WGS) entry which is preliminary data.</text>
</comment>
<reference evidence="3" key="1">
    <citation type="journal article" date="2013" name="Mol. Plant Microbe Interact.">
        <title>Global aspects of pacC regulation of pathogenicity genes in Colletotrichum gloeosporioides as revealed by transcriptome analysis.</title>
        <authorList>
            <person name="Alkan N."/>
            <person name="Meng X."/>
            <person name="Friedlander G."/>
            <person name="Reuveni E."/>
            <person name="Sukno S."/>
            <person name="Sherman A."/>
            <person name="Thon M."/>
            <person name="Fluhr R."/>
            <person name="Prusky D."/>
        </authorList>
    </citation>
    <scope>NUCLEOTIDE SEQUENCE [LARGE SCALE GENOMIC DNA]</scope>
    <source>
        <strain evidence="3">Cg-14</strain>
    </source>
</reference>
<protein>
    <recommendedName>
        <fullName evidence="4">Ubiquitin-like protease family profile domain-containing protein</fullName>
    </recommendedName>
</protein>
<name>T0JMY1_COLGC</name>
<dbReference type="HOGENOM" id="CLU_018185_0_0_1"/>
<proteinExistence type="predicted"/>
<gene>
    <name evidence="2" type="ORF">CGLO_16746</name>
</gene>
<evidence type="ECO:0000313" key="3">
    <source>
        <dbReference type="Proteomes" id="UP000015530"/>
    </source>
</evidence>
<dbReference type="AlphaFoldDB" id="T0JMY1"/>
<accession>T0JMY1</accession>
<evidence type="ECO:0000256" key="1">
    <source>
        <dbReference type="SAM" id="MobiDB-lite"/>
    </source>
</evidence>
<dbReference type="OrthoDB" id="4851359at2759"/>
<dbReference type="Proteomes" id="UP000015530">
    <property type="component" value="Unassembled WGS sequence"/>
</dbReference>
<evidence type="ECO:0000313" key="2">
    <source>
        <dbReference type="EMBL" id="EQB44507.1"/>
    </source>
</evidence>
<dbReference type="InterPro" id="IPR038765">
    <property type="entry name" value="Papain-like_cys_pep_sf"/>
</dbReference>
<dbReference type="OMA" id="NSEMAIH"/>
<dbReference type="STRING" id="1237896.T0JMY1"/>
<feature type="compositionally biased region" description="Basic and acidic residues" evidence="1">
    <location>
        <begin position="246"/>
        <end position="255"/>
    </location>
</feature>
<sequence>MPLLDTLEALNGLINPAANGTIASLWRRLEVDFLAKHDQVVNAQKTNKTKTPTCGFQNWALTHVHPKVLVWATDDCYIDGNASLSDDILRRWKSTLAHLSTSLGVIAFLFGFTIVGSRTCCDALRNLCRAIPRLTLNDIFARFIDRLRNEKRAHGRTPEFLFKQVIQAYSLNDSKLPNHAQTRRHVRESSNIRPRPMAAPHKADRGDDIQGEDVGVSENATRPHQRTSESPERARGEYQQDAEGEDASRTDHEDVQSDMGYVFSNADIGYEIRPFSPLRNALVGSTVHGYDSEVASGHDDASPSHDDGNFYFANQDLSEDDDIGHIANASEESTNVSDSRLIPLPSNRTVQTEILSPQEPPKLPTIKEESPSPYEMGSNVLVTRGSFPARKRSLSMTEFLEASNSKDIPTPPPKRLQCTVLQGPTPTPVTERPPTMIITVKEILSSMGRLKPGHFLNDFIINAMAHRLESEEVGIVDSLTIASKTRTPRFRAKIQNTMSRNRVLIFVNHELHWLLYMWTGASGLLREYNSMPDPEGKFASCCATVTDFVRWAYGNPAMAVNLEMPACAEQQNGWDYGVYAIRFAECLATGQAIPDAIDGILERKCLMNALLATWAGTLHSEEISAIRCPLTATPADKLRQFKNYYRRKRSFHQLLCASSSEYATSPTFTTDLRRMAASEDDAIQKSALASLIDSVHMVHLTSLKSALSAATEATTLLETSRQWNTVKNKMDDLFASLADLVPAGDLAALPAPDQSRYRNIEIIKNAGQNLEDNWNQCQGSGQCVEEAREQARTHFIFARVQLFILQYAVRKFRWHKTGNA</sequence>
<evidence type="ECO:0008006" key="4">
    <source>
        <dbReference type="Google" id="ProtNLM"/>
    </source>
</evidence>
<dbReference type="EMBL" id="AMYD01003981">
    <property type="protein sequence ID" value="EQB44507.1"/>
    <property type="molecule type" value="Genomic_DNA"/>
</dbReference>
<dbReference type="Gene3D" id="3.40.395.10">
    <property type="entry name" value="Adenoviral Proteinase, Chain A"/>
    <property type="match status" value="1"/>
</dbReference>